<evidence type="ECO:0000259" key="5">
    <source>
        <dbReference type="PROSITE" id="PS51307"/>
    </source>
</evidence>
<evidence type="ECO:0000256" key="1">
    <source>
        <dbReference type="ARBA" id="ARBA00004245"/>
    </source>
</evidence>
<evidence type="ECO:0000256" key="2">
    <source>
        <dbReference type="ARBA" id="ARBA00006469"/>
    </source>
</evidence>
<keyword evidence="4" id="KW-0206">Cytoskeleton</keyword>
<evidence type="ECO:0000313" key="7">
    <source>
        <dbReference type="Proteomes" id="UP000438429"/>
    </source>
</evidence>
<dbReference type="PROSITE" id="PS51307">
    <property type="entry name" value="ASD2"/>
    <property type="match status" value="1"/>
</dbReference>
<proteinExistence type="inferred from homology"/>
<reference evidence="6 7" key="1">
    <citation type="submission" date="2019-06" db="EMBL/GenBank/DDBJ databases">
        <title>Draft genomes of female and male turbot (Scophthalmus maximus).</title>
        <authorList>
            <person name="Xu H."/>
            <person name="Xu X.-W."/>
            <person name="Shao C."/>
            <person name="Chen S."/>
        </authorList>
    </citation>
    <scope>NUCLEOTIDE SEQUENCE [LARGE SCALE GENOMIC DNA]</scope>
    <source>
        <strain evidence="6">Ysfricsl-2016a</strain>
        <tissue evidence="6">Blood</tissue>
    </source>
</reference>
<evidence type="ECO:0000256" key="3">
    <source>
        <dbReference type="ARBA" id="ARBA00022490"/>
    </source>
</evidence>
<comment type="subcellular location">
    <subcellularLocation>
        <location evidence="1">Cytoplasm</location>
        <location evidence="1">Cytoskeleton</location>
    </subcellularLocation>
</comment>
<dbReference type="GO" id="GO:0051015">
    <property type="term" value="F:actin filament binding"/>
    <property type="evidence" value="ECO:0007669"/>
    <property type="project" value="InterPro"/>
</dbReference>
<sequence>MCLSRKQTAQRALLGKYYVTYCNLADVMIQRSSFSSAEKANQSLDSRHRLLCKQREDAKDLKDNLDRRENLVSTFLSRQLSAEQLRDYRRFVQTQASLLIRQKDLEEKQRLGEEQLEALSHSLRL</sequence>
<dbReference type="InterPro" id="IPR027685">
    <property type="entry name" value="Shroom_fam"/>
</dbReference>
<dbReference type="PANTHER" id="PTHR15012">
    <property type="entry name" value="APICAL PROTEIN/SHROOM-RELATED"/>
    <property type="match status" value="1"/>
</dbReference>
<keyword evidence="3" id="KW-0963">Cytoplasm</keyword>
<evidence type="ECO:0000256" key="4">
    <source>
        <dbReference type="ARBA" id="ARBA00023212"/>
    </source>
</evidence>
<comment type="caution">
    <text evidence="6">The sequence shown here is derived from an EMBL/GenBank/DDBJ whole genome shotgun (WGS) entry which is preliminary data.</text>
</comment>
<comment type="similarity">
    <text evidence="2">Belongs to the shroom family.</text>
</comment>
<name>A0A6A4T5L0_SCOMX</name>
<dbReference type="Pfam" id="PF08687">
    <property type="entry name" value="ASD2"/>
    <property type="match status" value="1"/>
</dbReference>
<dbReference type="AlphaFoldDB" id="A0A6A4T5L0"/>
<dbReference type="GO" id="GO:0007015">
    <property type="term" value="P:actin filament organization"/>
    <property type="evidence" value="ECO:0007669"/>
    <property type="project" value="TreeGrafter"/>
</dbReference>
<dbReference type="PANTHER" id="PTHR15012:SF37">
    <property type="entry name" value="PROTEIN SHROOM1"/>
    <property type="match status" value="1"/>
</dbReference>
<feature type="domain" description="ASD2" evidence="5">
    <location>
        <begin position="1"/>
        <end position="124"/>
    </location>
</feature>
<gene>
    <name evidence="6" type="ORF">F2P81_008968</name>
</gene>
<organism evidence="6 7">
    <name type="scientific">Scophthalmus maximus</name>
    <name type="common">Turbot</name>
    <name type="synonym">Psetta maxima</name>
    <dbReference type="NCBI Taxonomy" id="52904"/>
    <lineage>
        <taxon>Eukaryota</taxon>
        <taxon>Metazoa</taxon>
        <taxon>Chordata</taxon>
        <taxon>Craniata</taxon>
        <taxon>Vertebrata</taxon>
        <taxon>Euteleostomi</taxon>
        <taxon>Actinopterygii</taxon>
        <taxon>Neopterygii</taxon>
        <taxon>Teleostei</taxon>
        <taxon>Neoteleostei</taxon>
        <taxon>Acanthomorphata</taxon>
        <taxon>Carangaria</taxon>
        <taxon>Pleuronectiformes</taxon>
        <taxon>Pleuronectoidei</taxon>
        <taxon>Scophthalmidae</taxon>
        <taxon>Scophthalmus</taxon>
    </lineage>
</organism>
<dbReference type="EMBL" id="VEVO01000008">
    <property type="protein sequence ID" value="KAF0038484.1"/>
    <property type="molecule type" value="Genomic_DNA"/>
</dbReference>
<accession>A0A6A4T5L0</accession>
<protein>
    <recommendedName>
        <fullName evidence="5">ASD2 domain-containing protein</fullName>
    </recommendedName>
</protein>
<dbReference type="GO" id="GO:0005912">
    <property type="term" value="C:adherens junction"/>
    <property type="evidence" value="ECO:0007669"/>
    <property type="project" value="TreeGrafter"/>
</dbReference>
<dbReference type="GO" id="GO:0043296">
    <property type="term" value="C:apical junction complex"/>
    <property type="evidence" value="ECO:0007669"/>
    <property type="project" value="TreeGrafter"/>
</dbReference>
<dbReference type="GO" id="GO:0016324">
    <property type="term" value="C:apical plasma membrane"/>
    <property type="evidence" value="ECO:0007669"/>
    <property type="project" value="TreeGrafter"/>
</dbReference>
<dbReference type="GO" id="GO:0030864">
    <property type="term" value="C:cortical actin cytoskeleton"/>
    <property type="evidence" value="ECO:0007669"/>
    <property type="project" value="TreeGrafter"/>
</dbReference>
<evidence type="ECO:0000313" key="6">
    <source>
        <dbReference type="EMBL" id="KAF0038484.1"/>
    </source>
</evidence>
<dbReference type="Gene3D" id="6.10.250.3120">
    <property type="match status" value="1"/>
</dbReference>
<dbReference type="InterPro" id="IPR014799">
    <property type="entry name" value="ASD2_dom"/>
</dbReference>
<dbReference type="Proteomes" id="UP000438429">
    <property type="component" value="Unassembled WGS sequence"/>
</dbReference>